<proteinExistence type="predicted"/>
<reference evidence="2" key="1">
    <citation type="submission" date="2018-11" db="EMBL/GenBank/DDBJ databases">
        <title>Chitinophaga lutea sp.nov., isolate from arsenic contaminated soil.</title>
        <authorList>
            <person name="Zong Y."/>
        </authorList>
    </citation>
    <scope>NUCLEOTIDE SEQUENCE [LARGE SCALE GENOMIC DNA]</scope>
    <source>
        <strain evidence="2">YLT18</strain>
    </source>
</reference>
<organism evidence="1 2">
    <name type="scientific">Chitinophaga barathri</name>
    <dbReference type="NCBI Taxonomy" id="1647451"/>
    <lineage>
        <taxon>Bacteria</taxon>
        <taxon>Pseudomonadati</taxon>
        <taxon>Bacteroidota</taxon>
        <taxon>Chitinophagia</taxon>
        <taxon>Chitinophagales</taxon>
        <taxon>Chitinophagaceae</taxon>
        <taxon>Chitinophaga</taxon>
    </lineage>
</organism>
<name>A0A3N4M5V0_9BACT</name>
<dbReference type="EMBL" id="RMBX01000015">
    <property type="protein sequence ID" value="RPD38571.1"/>
    <property type="molecule type" value="Genomic_DNA"/>
</dbReference>
<accession>A0A3N4M5V0</accession>
<evidence type="ECO:0000313" key="1">
    <source>
        <dbReference type="EMBL" id="RPD38571.1"/>
    </source>
</evidence>
<gene>
    <name evidence="1" type="ORF">EG028_25230</name>
</gene>
<dbReference type="AlphaFoldDB" id="A0A3N4M5V0"/>
<comment type="caution">
    <text evidence="1">The sequence shown here is derived from an EMBL/GenBank/DDBJ whole genome shotgun (WGS) entry which is preliminary data.</text>
</comment>
<dbReference type="OrthoDB" id="711499at2"/>
<dbReference type="Proteomes" id="UP000279089">
    <property type="component" value="Unassembled WGS sequence"/>
</dbReference>
<keyword evidence="2" id="KW-1185">Reference proteome</keyword>
<evidence type="ECO:0000313" key="2">
    <source>
        <dbReference type="Proteomes" id="UP000279089"/>
    </source>
</evidence>
<protein>
    <submittedName>
        <fullName evidence="1">Uncharacterized protein</fullName>
    </submittedName>
</protein>
<sequence length="67" mass="7741">MPTNITQRLVIYPRDIMDILGLSESSARRYLKQLKKTLGKSEHHFITVMEFCLFSGISIEEIRANLS</sequence>